<keyword evidence="2" id="KW-1185">Reference proteome</keyword>
<name>A0ABR9NXA2_9BACT</name>
<comment type="caution">
    <text evidence="1">The sequence shown here is derived from an EMBL/GenBank/DDBJ whole genome shotgun (WGS) entry which is preliminary data.</text>
</comment>
<dbReference type="EMBL" id="JADBFD010000018">
    <property type="protein sequence ID" value="MBE2888882.1"/>
    <property type="molecule type" value="Genomic_DNA"/>
</dbReference>
<dbReference type="Proteomes" id="UP000618926">
    <property type="component" value="Unassembled WGS sequence"/>
</dbReference>
<evidence type="ECO:0000313" key="1">
    <source>
        <dbReference type="EMBL" id="MBE2888882.1"/>
    </source>
</evidence>
<reference evidence="1 2" key="1">
    <citation type="submission" date="2020-10" db="EMBL/GenBank/DDBJ databases">
        <title>Investigation of anaerobic biodegradation of phenanthrene by a sulfate-dependent Geobacter anodireducens strain PheS2.</title>
        <authorList>
            <person name="Zhang Z."/>
        </authorList>
    </citation>
    <scope>NUCLEOTIDE SEQUENCE [LARGE SCALE GENOMIC DNA]</scope>
    <source>
        <strain evidence="1 2">PheS2</strain>
    </source>
</reference>
<gene>
    <name evidence="1" type="ORF">IIE05_13005</name>
</gene>
<evidence type="ECO:0000313" key="2">
    <source>
        <dbReference type="Proteomes" id="UP000618926"/>
    </source>
</evidence>
<organism evidence="1 2">
    <name type="scientific">Geobacter anodireducens</name>
    <dbReference type="NCBI Taxonomy" id="1340425"/>
    <lineage>
        <taxon>Bacteria</taxon>
        <taxon>Pseudomonadati</taxon>
        <taxon>Thermodesulfobacteriota</taxon>
        <taxon>Desulfuromonadia</taxon>
        <taxon>Geobacterales</taxon>
        <taxon>Geobacteraceae</taxon>
        <taxon>Geobacter</taxon>
    </lineage>
</organism>
<accession>A0ABR9NXA2</accession>
<sequence length="144" mass="16629">MTDNNHNPIVKRLIIPLHDNSEFFSDNADYAVIDLDTALIERIKKLAVVVRQVKAYKISEFNFACDFRTVDWDIKPDKGKVALKEFEGRMECSTLNVTDSDFFWSGYYKHTDVRWETDTVLINSLDEADILDEREACGEKEDAA</sequence>
<dbReference type="RefSeq" id="WP_192905728.1">
    <property type="nucleotide sequence ID" value="NZ_JADBFD010000018.1"/>
</dbReference>
<proteinExistence type="predicted"/>
<protein>
    <submittedName>
        <fullName evidence="1">Uncharacterized protein</fullName>
    </submittedName>
</protein>